<evidence type="ECO:0008006" key="5">
    <source>
        <dbReference type="Google" id="ProtNLM"/>
    </source>
</evidence>
<comment type="similarity">
    <text evidence="1">Belongs to the EFR3 family.</text>
</comment>
<feature type="compositionally biased region" description="Polar residues" evidence="2">
    <location>
        <begin position="1047"/>
        <end position="1068"/>
    </location>
</feature>
<dbReference type="PANTHER" id="PTHR47766:SF1">
    <property type="entry name" value="PROTEIN EFR3"/>
    <property type="match status" value="1"/>
</dbReference>
<dbReference type="Pfam" id="PF21072">
    <property type="entry name" value="EFR3"/>
    <property type="match status" value="1"/>
</dbReference>
<dbReference type="GO" id="GO:0005886">
    <property type="term" value="C:plasma membrane"/>
    <property type="evidence" value="ECO:0007669"/>
    <property type="project" value="TreeGrafter"/>
</dbReference>
<feature type="compositionally biased region" description="Polar residues" evidence="2">
    <location>
        <begin position="1119"/>
        <end position="1138"/>
    </location>
</feature>
<feature type="compositionally biased region" description="Polar residues" evidence="2">
    <location>
        <begin position="944"/>
        <end position="966"/>
    </location>
</feature>
<feature type="region of interest" description="Disordered" evidence="2">
    <location>
        <begin position="548"/>
        <end position="567"/>
    </location>
</feature>
<dbReference type="PANTHER" id="PTHR47766">
    <property type="entry name" value="PROTEIN EFR3"/>
    <property type="match status" value="1"/>
</dbReference>
<dbReference type="InterPro" id="IPR016024">
    <property type="entry name" value="ARM-type_fold"/>
</dbReference>
<feature type="compositionally biased region" description="Polar residues" evidence="2">
    <location>
        <begin position="548"/>
        <end position="562"/>
    </location>
</feature>
<name>A0A8H4WMN4_9HYPO</name>
<evidence type="ECO:0000313" key="3">
    <source>
        <dbReference type="EMBL" id="KAF4943265.1"/>
    </source>
</evidence>
<evidence type="ECO:0000256" key="2">
    <source>
        <dbReference type="SAM" id="MobiDB-lite"/>
    </source>
</evidence>
<reference evidence="3" key="2">
    <citation type="submission" date="2020-05" db="EMBL/GenBank/DDBJ databases">
        <authorList>
            <person name="Kim H.-S."/>
            <person name="Proctor R.H."/>
            <person name="Brown D.W."/>
        </authorList>
    </citation>
    <scope>NUCLEOTIDE SEQUENCE</scope>
    <source>
        <strain evidence="3">NRRL 45417</strain>
    </source>
</reference>
<keyword evidence="4" id="KW-1185">Reference proteome</keyword>
<dbReference type="InterPro" id="IPR049150">
    <property type="entry name" value="EFR3_HEAT-like_rpt"/>
</dbReference>
<dbReference type="InterPro" id="IPR039786">
    <property type="entry name" value="EFR3"/>
</dbReference>
<dbReference type="EMBL" id="JABFAI010000611">
    <property type="protein sequence ID" value="KAF4943265.1"/>
    <property type="molecule type" value="Genomic_DNA"/>
</dbReference>
<feature type="compositionally biased region" description="Polar residues" evidence="2">
    <location>
        <begin position="925"/>
        <end position="937"/>
    </location>
</feature>
<dbReference type="Proteomes" id="UP000604273">
    <property type="component" value="Unassembled WGS sequence"/>
</dbReference>
<feature type="compositionally biased region" description="Basic and acidic residues" evidence="2">
    <location>
        <begin position="975"/>
        <end position="985"/>
    </location>
</feature>
<dbReference type="OrthoDB" id="19232at2759"/>
<organism evidence="3 4">
    <name type="scientific">Fusarium gaditjirri</name>
    <dbReference type="NCBI Taxonomy" id="282569"/>
    <lineage>
        <taxon>Eukaryota</taxon>
        <taxon>Fungi</taxon>
        <taxon>Dikarya</taxon>
        <taxon>Ascomycota</taxon>
        <taxon>Pezizomycotina</taxon>
        <taxon>Sordariomycetes</taxon>
        <taxon>Hypocreomycetidae</taxon>
        <taxon>Hypocreales</taxon>
        <taxon>Nectriaceae</taxon>
        <taxon>Fusarium</taxon>
        <taxon>Fusarium nisikadoi species complex</taxon>
    </lineage>
</organism>
<dbReference type="GO" id="GO:0072659">
    <property type="term" value="P:protein localization to plasma membrane"/>
    <property type="evidence" value="ECO:0007669"/>
    <property type="project" value="InterPro"/>
</dbReference>
<sequence>MYLESPSLPSRSLVANSGHLSSAASLLASRYFSARLIASNYLAPSPLVLRPLDFAESPSTRRGWAELSRNANVMNAIQQKCRPKHQVLVLKCYPRTTKGAVDVKPNSSELSYLLYYATSRRSKIQKIGAFLEKKTASDVWRLRIGNVQVTLQILSALMEKLHKDSVLIAPFVLKILDTVLRSDDITMIESSLPTFAAFCDYHDAAFLMADQTYLRQYEEIVRLYVQLASTKPAPGKESLTTPVKVRWRNAGLEAIRSISTADALSSITGNQMDVIMPRILENLWSETPDFLDILHQRLETEEKVDTEKQLRRRTSIATVGTDGANDPNPVALSGTAGDVDRLAEEEVGVLALQCLKSIFIVPARSQIHGATVSLLRFIQEKVAQGNSVVELHDDRERDNGWAISVYGIISRWAPVQDRYTILVAALETLLRIPVQDSTLDEQLALVTIMSSLLRSDVNLIGLSMMDVLLGLIKQMRKLFKMRTPTSQSDDGDAAAVVESESVVRQKTKHLVGRLELCIGDLATHVYYADQISDMISAIILRLKPSRSTSANSSPGGEKNGNNEAGPGVSAIELSDSQQLDHYFSLNTGRASGLRAIKEILLVANPQKKLTGNMGLSRNPVPVYVWEGTHWLLRDPDGHVRKAYMDALITWVDRETSFANEIAVEEKLPRSRSSLKIKETRRAVSNASHRERGSKPRHSQFLALLHLVIYDNALQYVEYENDLVMLHILLTRLVLQLGVNAARYGLPMIYRLQEDIQEIDTPLYKVRTAALCHGYFWALTEKFDFKDSEIGIAIEQEVARRRRKGFWVQGITIPPPEVDSVGLPGEARPQPDWDSASLEREELLPFDDREALVEYIVSHYHDSLQAPPGSPGPSPGRVLSGPILGSTLTGQDEPDAELPAVFREQMLADWTREAAGAMLAAAGKSESLTGSRTETSGTHRGHLTVKTNGNGFANGNGPTSPYGSQYNLMRPHSSHGHREKDREGTIPKHRKSSLRSAVSPAHSTGNRGTVASVDQLKLVLSGNPPPKTAIIGDDDSGDSMVSYEYSPSEMSFNPAAQNDQPSSPTSTKRPGTASKRGPLCAHPPLEGAPNLHDDSNQEDESVPPVPPLPDVNLLGGKRSPIQSIETSFQDKSARRSLTSRGGDGTRPKSVRSQNTKTMDLQDLLRGIDSRPSEGSLGNVTKPPY</sequence>
<dbReference type="AlphaFoldDB" id="A0A8H4WMN4"/>
<feature type="region of interest" description="Disordered" evidence="2">
    <location>
        <begin position="862"/>
        <end position="891"/>
    </location>
</feature>
<evidence type="ECO:0000313" key="4">
    <source>
        <dbReference type="Proteomes" id="UP000604273"/>
    </source>
</evidence>
<proteinExistence type="inferred from homology"/>
<accession>A0A8H4WMN4</accession>
<comment type="caution">
    <text evidence="3">The sequence shown here is derived from an EMBL/GenBank/DDBJ whole genome shotgun (WGS) entry which is preliminary data.</text>
</comment>
<evidence type="ECO:0000256" key="1">
    <source>
        <dbReference type="ARBA" id="ARBA00010216"/>
    </source>
</evidence>
<dbReference type="SUPFAM" id="SSF48371">
    <property type="entry name" value="ARM repeat"/>
    <property type="match status" value="1"/>
</dbReference>
<gene>
    <name evidence="3" type="ORF">FGADI_13525</name>
</gene>
<protein>
    <recommendedName>
        <fullName evidence="5">Protein EFR3</fullName>
    </recommendedName>
</protein>
<feature type="region of interest" description="Disordered" evidence="2">
    <location>
        <begin position="922"/>
        <end position="1183"/>
    </location>
</feature>
<reference evidence="3" key="1">
    <citation type="journal article" date="2020" name="BMC Genomics">
        <title>Correction to: Identification and distribution of gene clusters required for synthesis of sphingolipid metabolism inhibitors in diverse species of the filamentous fungus Fusarium.</title>
        <authorList>
            <person name="Kim H.S."/>
            <person name="Lohmar J.M."/>
            <person name="Busman M."/>
            <person name="Brown D.W."/>
            <person name="Naumann T.A."/>
            <person name="Divon H.H."/>
            <person name="Lysoe E."/>
            <person name="Uhlig S."/>
            <person name="Proctor R.H."/>
        </authorList>
    </citation>
    <scope>NUCLEOTIDE SEQUENCE</scope>
    <source>
        <strain evidence="3">NRRL 45417</strain>
    </source>
</reference>